<keyword evidence="4" id="KW-1185">Reference proteome</keyword>
<dbReference type="PANTHER" id="PTHR12169:SF6">
    <property type="entry name" value="AFG1-LIKE ATPASE"/>
    <property type="match status" value="1"/>
</dbReference>
<evidence type="ECO:0000313" key="3">
    <source>
        <dbReference type="EMBL" id="UOO92845.1"/>
    </source>
</evidence>
<evidence type="ECO:0000256" key="2">
    <source>
        <dbReference type="ARBA" id="ARBA00022840"/>
    </source>
</evidence>
<sequence length="377" mass="43406">MNTFTPPSFQGERPKTWYAEAKQQKGFIADNAQEMAIAHLDQLWGELMAFKQKRNRFLGRSIRSPQSPNGLYLWGGVGRGKSFLMDAFFGCLPYRRKRRVHFHAFMAEMHARLGKYKSEENPVDIVAAELAREVRVLCFDEFHVSDIADAMILGRLLEGLFNRGVVMVATSNYEPKNLYFQGQNRSSFLPTIALIENHLQVINVDGGEDHRLRTLTQAPIFLVPNDSQHEAKLSELFEKMTQGQTRLENTISIWDRPLKAKAHTSKAIWFEFETLCFGPRSQADYLYLAQNYEMVFVSNMTALTPLQRNEARRLTWLVDVFYDYRVKMCATSEVEAGEIYIEGSFAEEFTRTVSRMVEMQSHNYLSLPHLSLGNNKS</sequence>
<reference evidence="3" key="1">
    <citation type="submission" date="2021-12" db="EMBL/GenBank/DDBJ databases">
        <authorList>
            <person name="Veyrier F.J."/>
        </authorList>
    </citation>
    <scope>NUCLEOTIDE SEQUENCE</scope>
    <source>
        <strain evidence="3">SAG 1488-6</strain>
    </source>
</reference>
<evidence type="ECO:0000313" key="4">
    <source>
        <dbReference type="Proteomes" id="UP000832034"/>
    </source>
</evidence>
<protein>
    <submittedName>
        <fullName evidence="3">AFG1 family ATPase</fullName>
    </submittedName>
</protein>
<dbReference type="InterPro" id="IPR005654">
    <property type="entry name" value="ATPase_AFG1-like"/>
</dbReference>
<dbReference type="Gene3D" id="3.40.50.300">
    <property type="entry name" value="P-loop containing nucleotide triphosphate hydrolases"/>
    <property type="match status" value="1"/>
</dbReference>
<gene>
    <name evidence="3" type="ORF">LVJ81_02025</name>
</gene>
<dbReference type="NCBIfam" id="NF040713">
    <property type="entry name" value="ZapE"/>
    <property type="match status" value="1"/>
</dbReference>
<reference evidence="3" key="2">
    <citation type="journal article" date="2022" name="Res Sq">
        <title>Evolution of multicellular longitudinally dividing oral cavity symbionts (Neisseriaceae).</title>
        <authorList>
            <person name="Nyongesa S."/>
            <person name="Weber P."/>
            <person name="Bernet E."/>
            <person name="Pullido F."/>
            <person name="Nieckarz M."/>
            <person name="Delaby M."/>
            <person name="Nieves C."/>
            <person name="Viehboeck T."/>
            <person name="Krause N."/>
            <person name="Rivera-Millot A."/>
            <person name="Nakamura A."/>
            <person name="Vischer N."/>
            <person name="VanNieuwenhze M."/>
            <person name="Brun Y."/>
            <person name="Cava F."/>
            <person name="Bulgheresi S."/>
            <person name="Veyrier F."/>
        </authorList>
    </citation>
    <scope>NUCLEOTIDE SEQUENCE</scope>
    <source>
        <strain evidence="3">SAG 1488-6</strain>
    </source>
</reference>
<dbReference type="SUPFAM" id="SSF52540">
    <property type="entry name" value="P-loop containing nucleoside triphosphate hydrolases"/>
    <property type="match status" value="1"/>
</dbReference>
<keyword evidence="2" id="KW-0067">ATP-binding</keyword>
<dbReference type="Proteomes" id="UP000832034">
    <property type="component" value="Chromosome"/>
</dbReference>
<dbReference type="Pfam" id="PF03969">
    <property type="entry name" value="AFG1_ATPase"/>
    <property type="match status" value="1"/>
</dbReference>
<dbReference type="PANTHER" id="PTHR12169">
    <property type="entry name" value="ATPASE N2B"/>
    <property type="match status" value="1"/>
</dbReference>
<dbReference type="InterPro" id="IPR027417">
    <property type="entry name" value="P-loop_NTPase"/>
</dbReference>
<dbReference type="EMBL" id="CP091512">
    <property type="protein sequence ID" value="UOO92845.1"/>
    <property type="molecule type" value="Genomic_DNA"/>
</dbReference>
<accession>A0ABY4EAR4</accession>
<organism evidence="3 4">
    <name type="scientific">Vitreoscilla stercoraria</name>
    <dbReference type="NCBI Taxonomy" id="61"/>
    <lineage>
        <taxon>Bacteria</taxon>
        <taxon>Pseudomonadati</taxon>
        <taxon>Pseudomonadota</taxon>
        <taxon>Betaproteobacteria</taxon>
        <taxon>Neisseriales</taxon>
        <taxon>Neisseriaceae</taxon>
        <taxon>Vitreoscilla</taxon>
    </lineage>
</organism>
<name>A0ABY4EAR4_VITST</name>
<keyword evidence="1" id="KW-0547">Nucleotide-binding</keyword>
<proteinExistence type="predicted"/>
<evidence type="ECO:0000256" key="1">
    <source>
        <dbReference type="ARBA" id="ARBA00022741"/>
    </source>
</evidence>